<keyword evidence="1" id="KW-0732">Signal</keyword>
<dbReference type="InterPro" id="IPR022529">
    <property type="entry name" value="DUF3530"/>
</dbReference>
<evidence type="ECO:0000313" key="3">
    <source>
        <dbReference type="Proteomes" id="UP000887104"/>
    </source>
</evidence>
<proteinExistence type="predicted"/>
<keyword evidence="3" id="KW-1185">Reference proteome</keyword>
<reference evidence="2" key="1">
    <citation type="submission" date="2021-05" db="EMBL/GenBank/DDBJ databases">
        <title>Molecular characterization for Shewanella algae harboring chromosomal blaOXA-55-like strains isolated from clinical and environment sample.</title>
        <authorList>
            <person name="Ohama Y."/>
            <person name="Aoki K."/>
            <person name="Harada S."/>
            <person name="Moriya K."/>
            <person name="Ishii Y."/>
            <person name="Tateda K."/>
        </authorList>
    </citation>
    <scope>NUCLEOTIDE SEQUENCE</scope>
    <source>
        <strain evidence="2">JCM 11563</strain>
    </source>
</reference>
<gene>
    <name evidence="2" type="ORF">TUM4438_03200</name>
</gene>
<dbReference type="Proteomes" id="UP000887104">
    <property type="component" value="Unassembled WGS sequence"/>
</dbReference>
<dbReference type="EMBL" id="BPEY01000004">
    <property type="protein sequence ID" value="GIU40895.1"/>
    <property type="molecule type" value="Genomic_DNA"/>
</dbReference>
<dbReference type="RefSeq" id="WP_246616067.1">
    <property type="nucleotide sequence ID" value="NZ_BPEY01000004.1"/>
</dbReference>
<protein>
    <submittedName>
        <fullName evidence="2">DUF3530 domain-containing protein</fullName>
    </submittedName>
</protein>
<feature type="signal peptide" evidence="1">
    <location>
        <begin position="1"/>
        <end position="22"/>
    </location>
</feature>
<name>A0ABQ4P0I9_9GAMM</name>
<organism evidence="2 3">
    <name type="scientific">Shewanella sairae</name>
    <dbReference type="NCBI Taxonomy" id="190310"/>
    <lineage>
        <taxon>Bacteria</taxon>
        <taxon>Pseudomonadati</taxon>
        <taxon>Pseudomonadota</taxon>
        <taxon>Gammaproteobacteria</taxon>
        <taxon>Alteromonadales</taxon>
        <taxon>Shewanellaceae</taxon>
        <taxon>Shewanella</taxon>
    </lineage>
</organism>
<dbReference type="Pfam" id="PF12048">
    <property type="entry name" value="DUF3530"/>
    <property type="match status" value="1"/>
</dbReference>
<comment type="caution">
    <text evidence="2">The sequence shown here is derived from an EMBL/GenBank/DDBJ whole genome shotgun (WGS) entry which is preliminary data.</text>
</comment>
<accession>A0ABQ4P0I9</accession>
<evidence type="ECO:0000313" key="2">
    <source>
        <dbReference type="EMBL" id="GIU40895.1"/>
    </source>
</evidence>
<feature type="chain" id="PRO_5046417200" evidence="1">
    <location>
        <begin position="23"/>
        <end position="300"/>
    </location>
</feature>
<evidence type="ECO:0000256" key="1">
    <source>
        <dbReference type="SAM" id="SignalP"/>
    </source>
</evidence>
<sequence length="300" mass="33013">MKSSFFLSKRFALIALSMSVFAWSVFSSATALAAELTTADYRYLPTSEVKQLQVNDQEVPALLRPWLGKKKHGLAIIVPDFSNRADAPGAANFLRHQLNYAGWATLALTPASVSQPPYFATQADEIAKAGQQSNTQVAAQETPDYSEEQLVKIQQQQQDFMLNSMSQLDSLGKDFSGKRMIIAFGESANLVTELLNAKRLPPPNMLVVINPYSDIDSVNKLLAEKITALNVPVLDLQSKDGSSESLATQQQRLTLAPENAPTRYSQQILALDLSLQVSWENTFNLIKGFSARINKAYPNG</sequence>